<evidence type="ECO:0000256" key="3">
    <source>
        <dbReference type="ARBA" id="ARBA00004496"/>
    </source>
</evidence>
<dbReference type="PRINTS" id="PR00926">
    <property type="entry name" value="MITOCARRIER"/>
</dbReference>
<dbReference type="InterPro" id="IPR008967">
    <property type="entry name" value="p53-like_TF_DNA-bd_sf"/>
</dbReference>
<evidence type="ECO:0000256" key="14">
    <source>
        <dbReference type="ARBA" id="ARBA00023136"/>
    </source>
</evidence>
<feature type="repeat" description="Solcar" evidence="19">
    <location>
        <begin position="17"/>
        <end position="103"/>
    </location>
</feature>
<keyword evidence="9 19" id="KW-0812">Transmembrane</keyword>
<evidence type="ECO:0000256" key="10">
    <source>
        <dbReference type="ARBA" id="ARBA00022737"/>
    </source>
</evidence>
<evidence type="ECO:0000256" key="16">
    <source>
        <dbReference type="ARBA" id="ARBA00023163"/>
    </source>
</evidence>
<dbReference type="InterPro" id="IPR018108">
    <property type="entry name" value="MCP_transmembrane"/>
</dbReference>
<comment type="subcellular location">
    <subcellularLocation>
        <location evidence="3 20">Cytoplasm</location>
    </subcellularLocation>
    <subcellularLocation>
        <location evidence="2">Membrane</location>
        <topology evidence="2">Multi-pass membrane protein</topology>
    </subcellularLocation>
    <subcellularLocation>
        <location evidence="1 20">Nucleus</location>
    </subcellularLocation>
</comment>
<dbReference type="Proteomes" id="UP001153737">
    <property type="component" value="Chromosome 9"/>
</dbReference>
<dbReference type="InterPro" id="IPR015988">
    <property type="entry name" value="STAT_TF_CC"/>
</dbReference>
<dbReference type="Gene3D" id="1.10.532.10">
    <property type="entry name" value="STAT transcription factor, N-terminal domain"/>
    <property type="match status" value="1"/>
</dbReference>
<evidence type="ECO:0000256" key="11">
    <source>
        <dbReference type="ARBA" id="ARBA00022999"/>
    </source>
</evidence>
<evidence type="ECO:0000256" key="13">
    <source>
        <dbReference type="ARBA" id="ARBA00023125"/>
    </source>
</evidence>
<keyword evidence="7 20" id="KW-0963">Cytoplasm</keyword>
<dbReference type="Pfam" id="PF00017">
    <property type="entry name" value="SH2"/>
    <property type="match status" value="1"/>
</dbReference>
<dbReference type="InterPro" id="IPR036860">
    <property type="entry name" value="SH2_dom_sf"/>
</dbReference>
<evidence type="ECO:0000256" key="15">
    <source>
        <dbReference type="ARBA" id="ARBA00023159"/>
    </source>
</evidence>
<accession>A0A9N9SPC3</accession>
<dbReference type="InterPro" id="IPR048988">
    <property type="entry name" value="STAT_linker"/>
</dbReference>
<evidence type="ECO:0000313" key="23">
    <source>
        <dbReference type="EMBL" id="CAG9825338.1"/>
    </source>
</evidence>
<keyword evidence="16 20" id="KW-0804">Transcription</keyword>
<dbReference type="Gene3D" id="1.20.1050.20">
    <property type="entry name" value="STAT transcription factor, all-alpha domain"/>
    <property type="match status" value="1"/>
</dbReference>
<evidence type="ECO:0000256" key="6">
    <source>
        <dbReference type="ARBA" id="ARBA00022448"/>
    </source>
</evidence>
<dbReference type="GO" id="GO:0055085">
    <property type="term" value="P:transmembrane transport"/>
    <property type="evidence" value="ECO:0007669"/>
    <property type="project" value="InterPro"/>
</dbReference>
<feature type="region of interest" description="Disordered" evidence="21">
    <location>
        <begin position="866"/>
        <end position="889"/>
    </location>
</feature>
<organism evidence="23 24">
    <name type="scientific">Phaedon cochleariae</name>
    <name type="common">Mustard beetle</name>
    <dbReference type="NCBI Taxonomy" id="80249"/>
    <lineage>
        <taxon>Eukaryota</taxon>
        <taxon>Metazoa</taxon>
        <taxon>Ecdysozoa</taxon>
        <taxon>Arthropoda</taxon>
        <taxon>Hexapoda</taxon>
        <taxon>Insecta</taxon>
        <taxon>Pterygota</taxon>
        <taxon>Neoptera</taxon>
        <taxon>Endopterygota</taxon>
        <taxon>Coleoptera</taxon>
        <taxon>Polyphaga</taxon>
        <taxon>Cucujiformia</taxon>
        <taxon>Chrysomeloidea</taxon>
        <taxon>Chrysomelidae</taxon>
        <taxon>Chrysomelinae</taxon>
        <taxon>Chrysomelini</taxon>
        <taxon>Phaedon</taxon>
    </lineage>
</organism>
<evidence type="ECO:0000256" key="4">
    <source>
        <dbReference type="ARBA" id="ARBA00005586"/>
    </source>
</evidence>
<reference evidence="23" key="2">
    <citation type="submission" date="2022-10" db="EMBL/GenBank/DDBJ databases">
        <authorList>
            <consortium name="ENA_rothamsted_submissions"/>
            <consortium name="culmorum"/>
            <person name="King R."/>
        </authorList>
    </citation>
    <scope>NUCLEOTIDE SEQUENCE</scope>
</reference>
<protein>
    <recommendedName>
        <fullName evidence="20">Signal transducer and activator of transcription</fullName>
    </recommendedName>
</protein>
<dbReference type="InterPro" id="IPR013799">
    <property type="entry name" value="STAT_TF_prot_interaction"/>
</dbReference>
<dbReference type="Gene3D" id="3.30.505.10">
    <property type="entry name" value="SH2 domain"/>
    <property type="match status" value="1"/>
</dbReference>
<evidence type="ECO:0000256" key="2">
    <source>
        <dbReference type="ARBA" id="ARBA00004141"/>
    </source>
</evidence>
<dbReference type="Gene3D" id="1.10.238.10">
    <property type="entry name" value="EF-hand"/>
    <property type="match status" value="1"/>
</dbReference>
<keyword evidence="14 19" id="KW-0472">Membrane</keyword>
<comment type="similarity">
    <text evidence="5">Belongs to the mitochondrial carrier (TC 2.A.29) family.</text>
</comment>
<dbReference type="InterPro" id="IPR002067">
    <property type="entry name" value="MCP"/>
</dbReference>
<evidence type="ECO:0000256" key="21">
    <source>
        <dbReference type="SAM" id="MobiDB-lite"/>
    </source>
</evidence>
<dbReference type="GO" id="GO:0005634">
    <property type="term" value="C:nucleus"/>
    <property type="evidence" value="ECO:0007669"/>
    <property type="project" value="UniProtKB-SubCell"/>
</dbReference>
<evidence type="ECO:0000256" key="5">
    <source>
        <dbReference type="ARBA" id="ARBA00006375"/>
    </source>
</evidence>
<dbReference type="SUPFAM" id="SSF48092">
    <property type="entry name" value="Transcription factor STAT-4 N-domain"/>
    <property type="match status" value="1"/>
</dbReference>
<dbReference type="PROSITE" id="PS50001">
    <property type="entry name" value="SH2"/>
    <property type="match status" value="1"/>
</dbReference>
<evidence type="ECO:0000313" key="24">
    <source>
        <dbReference type="Proteomes" id="UP001153737"/>
    </source>
</evidence>
<dbReference type="InterPro" id="IPR046994">
    <property type="entry name" value="STAT5_CC"/>
</dbReference>
<dbReference type="InterPro" id="IPR023395">
    <property type="entry name" value="MCP_dom_sf"/>
</dbReference>
<keyword evidence="6" id="KW-0813">Transport</keyword>
<sequence length="889" mass="100683">MAKTDHHNDRKNLNNTQIVITSLTAGAIAGALAKTTIAPLDRTKINFQIGNKSYSTKKAFKFLVKTLRTEGFFALWRGNSATMARIVPHAAIQFTAYEQWKKILRVDQAQGRSPGKLFLAGSLAGVTSQTITYPLDLARARMAVTPKQEYATLRDDLNMSLWAKVQQLPPGSLQQIYGDHFPIEVRHYLAQYIEEKFWDLEPQPDNPQHEQYIAGLVNSLIQEIENKAAVVTDAEYFLTKLKLAEAAKMFRQRYSASPVQLFNHIRNCLAAELRLVQAAGGENITGLPSLVLSNSGAEVLQKVSILRSRTQNTAEDLRKMEQELESFALLYHECTKVTAHLQQLSTQPNAQTPANIQQLQRQKEKQEQLLNQKVAGLMQLRMALGEKLQETYQLLSQLQTHVLDEELTRWKREQQLAGNGATFNSNLDTIQEWCESLAELIWLNRQQIKEVERLKQRVPLDPPGVIDILPQLLQEFTQLLSTLVTSTFIIEKQPPQVLKTNTRFTATVRLLVGGKLNVHMTPPQVRVTIISESQAIMQLKNDKPCKSGESSGEILNNTGTMEYQQNTRQLSVSFRNMQLKKIKRAEKKGTESVMDEKFSLLFQSQFSVGGGELMFQVWTLSLPVVVIVHGNQDPHAVATVTWDNAFSESGRVPFAVPDRVPWNKVAEMLSLKFRAATGRCLTEDNLRFLAEKAFRGNYNETSNATLSWAQFCKEPLSERNFTFWEWFYAIMKLTREHLRGPWVDGAIMGFVRKKQAEEMLSSCNCGTFLLRFSDSELGGITIAWVSDSCEVFSLQPFTHKDFMIRSLADRVADLNHLVCLYPDISKDIPFGKYYTPFQDNQPTSNNGYVRPQLVTHVPGFTGMSYPNTPQHQFMQSPDPTRDTPSVASR</sequence>
<keyword evidence="24" id="KW-1185">Reference proteome</keyword>
<dbReference type="PANTHER" id="PTHR11801">
    <property type="entry name" value="SIGNAL TRANSDUCER AND ACTIVATOR OF TRANSCRIPTION"/>
    <property type="match status" value="1"/>
</dbReference>
<keyword evidence="10" id="KW-0677">Repeat</keyword>
<dbReference type="SUPFAM" id="SSF103506">
    <property type="entry name" value="Mitochondrial carrier"/>
    <property type="match status" value="1"/>
</dbReference>
<keyword evidence="11 18" id="KW-0727">SH2 domain</keyword>
<dbReference type="InterPro" id="IPR013800">
    <property type="entry name" value="STAT_TF_alpha"/>
</dbReference>
<dbReference type="Pfam" id="PF00153">
    <property type="entry name" value="Mito_carr"/>
    <property type="match status" value="2"/>
</dbReference>
<reference evidence="23" key="1">
    <citation type="submission" date="2022-01" db="EMBL/GenBank/DDBJ databases">
        <authorList>
            <person name="King R."/>
        </authorList>
    </citation>
    <scope>NUCLEOTIDE SEQUENCE</scope>
</reference>
<dbReference type="GO" id="GO:0003677">
    <property type="term" value="F:DNA binding"/>
    <property type="evidence" value="ECO:0007669"/>
    <property type="project" value="UniProtKB-KW"/>
</dbReference>
<dbReference type="CDD" id="cd09919">
    <property type="entry name" value="SH2_STAT_family"/>
    <property type="match status" value="1"/>
</dbReference>
<dbReference type="InterPro" id="IPR001217">
    <property type="entry name" value="STAT"/>
</dbReference>
<dbReference type="GO" id="GO:0007166">
    <property type="term" value="P:cell surface receptor signaling pathway"/>
    <property type="evidence" value="ECO:0007669"/>
    <property type="project" value="UniProtKB-ARBA"/>
</dbReference>
<dbReference type="Pfam" id="PF02865">
    <property type="entry name" value="STAT_int"/>
    <property type="match status" value="1"/>
</dbReference>
<evidence type="ECO:0000256" key="17">
    <source>
        <dbReference type="ARBA" id="ARBA00023242"/>
    </source>
</evidence>
<evidence type="ECO:0000256" key="12">
    <source>
        <dbReference type="ARBA" id="ARBA00023015"/>
    </source>
</evidence>
<dbReference type="AlphaFoldDB" id="A0A9N9SPC3"/>
<dbReference type="EMBL" id="OU896715">
    <property type="protein sequence ID" value="CAG9825338.1"/>
    <property type="molecule type" value="Genomic_DNA"/>
</dbReference>
<keyword evidence="12 20" id="KW-0805">Transcription regulation</keyword>
<dbReference type="Pfam" id="PF02864">
    <property type="entry name" value="STAT_bind"/>
    <property type="match status" value="1"/>
</dbReference>
<dbReference type="Gene3D" id="1.50.40.10">
    <property type="entry name" value="Mitochondrial carrier domain"/>
    <property type="match status" value="1"/>
</dbReference>
<name>A0A9N9SPC3_PHACE</name>
<keyword evidence="13 20" id="KW-0238">DNA-binding</keyword>
<dbReference type="FunFam" id="1.10.238.10:FF:000029">
    <property type="entry name" value="Signal transducer and transcription activator 6"/>
    <property type="match status" value="1"/>
</dbReference>
<keyword evidence="15 20" id="KW-0010">Activator</keyword>
<evidence type="ECO:0000256" key="20">
    <source>
        <dbReference type="RuleBase" id="RU046415"/>
    </source>
</evidence>
<dbReference type="GO" id="GO:0006357">
    <property type="term" value="P:regulation of transcription by RNA polymerase II"/>
    <property type="evidence" value="ECO:0007669"/>
    <property type="project" value="UniProtKB-ARBA"/>
</dbReference>
<dbReference type="InterPro" id="IPR012345">
    <property type="entry name" value="STAT_TF_DNA-bd_N"/>
</dbReference>
<dbReference type="FunFam" id="2.60.40.630:FF:000002">
    <property type="entry name" value="Signal transducer and activator of transcription"/>
    <property type="match status" value="1"/>
</dbReference>
<feature type="domain" description="SH2" evidence="22">
    <location>
        <begin position="742"/>
        <end position="837"/>
    </location>
</feature>
<keyword evidence="8 20" id="KW-0597">Phosphoprotein</keyword>
<gene>
    <name evidence="23" type="ORF">PHAECO_LOCUS12807</name>
</gene>
<dbReference type="Pfam" id="PF21354">
    <property type="entry name" value="STAT_linker"/>
    <property type="match status" value="1"/>
</dbReference>
<comment type="similarity">
    <text evidence="4 20">Belongs to the transcription factor STAT family.</text>
</comment>
<dbReference type="InterPro" id="IPR036535">
    <property type="entry name" value="STAT_N_sf"/>
</dbReference>
<evidence type="ECO:0000256" key="9">
    <source>
        <dbReference type="ARBA" id="ARBA00022692"/>
    </source>
</evidence>
<evidence type="ECO:0000256" key="7">
    <source>
        <dbReference type="ARBA" id="ARBA00022490"/>
    </source>
</evidence>
<dbReference type="GO" id="GO:0005737">
    <property type="term" value="C:cytoplasm"/>
    <property type="evidence" value="ECO:0007669"/>
    <property type="project" value="UniProtKB-SubCell"/>
</dbReference>
<dbReference type="GO" id="GO:0003700">
    <property type="term" value="F:DNA-binding transcription factor activity"/>
    <property type="evidence" value="ECO:0007669"/>
    <property type="project" value="InterPro"/>
</dbReference>
<evidence type="ECO:0000256" key="1">
    <source>
        <dbReference type="ARBA" id="ARBA00004123"/>
    </source>
</evidence>
<dbReference type="OrthoDB" id="19300at2759"/>
<dbReference type="SUPFAM" id="SSF47655">
    <property type="entry name" value="STAT"/>
    <property type="match status" value="1"/>
</dbReference>
<evidence type="ECO:0000256" key="18">
    <source>
        <dbReference type="PROSITE-ProRule" id="PRU00191"/>
    </source>
</evidence>
<dbReference type="CDD" id="cd16855">
    <property type="entry name" value="STAT5_CCD"/>
    <property type="match status" value="1"/>
</dbReference>
<evidence type="ECO:0000259" key="22">
    <source>
        <dbReference type="PROSITE" id="PS50001"/>
    </source>
</evidence>
<dbReference type="Pfam" id="PF01017">
    <property type="entry name" value="STAT_alpha"/>
    <property type="match status" value="1"/>
</dbReference>
<dbReference type="Gene3D" id="2.60.40.630">
    <property type="entry name" value="STAT transcription factor, DNA-binding domain"/>
    <property type="match status" value="1"/>
</dbReference>
<dbReference type="GO" id="GO:0016020">
    <property type="term" value="C:membrane"/>
    <property type="evidence" value="ECO:0007669"/>
    <property type="project" value="UniProtKB-SubCell"/>
</dbReference>
<evidence type="ECO:0000256" key="8">
    <source>
        <dbReference type="ARBA" id="ARBA00022553"/>
    </source>
</evidence>
<dbReference type="SUPFAM" id="SSF55550">
    <property type="entry name" value="SH2 domain"/>
    <property type="match status" value="1"/>
</dbReference>
<dbReference type="SUPFAM" id="SSF49417">
    <property type="entry name" value="p53-like transcription factors"/>
    <property type="match status" value="1"/>
</dbReference>
<proteinExistence type="inferred from homology"/>
<dbReference type="InterPro" id="IPR000980">
    <property type="entry name" value="SH2"/>
</dbReference>
<keyword evidence="17 20" id="KW-0539">Nucleus</keyword>
<dbReference type="InterPro" id="IPR013801">
    <property type="entry name" value="STAT_TF_DNA-bd"/>
</dbReference>
<dbReference type="PROSITE" id="PS50920">
    <property type="entry name" value="SOLCAR"/>
    <property type="match status" value="1"/>
</dbReference>
<dbReference type="SMART" id="SM00964">
    <property type="entry name" value="STAT_int"/>
    <property type="match status" value="1"/>
</dbReference>
<evidence type="ECO:0000256" key="19">
    <source>
        <dbReference type="PROSITE-ProRule" id="PRU00282"/>
    </source>
</evidence>